<reference evidence="1 2" key="1">
    <citation type="journal article" date="2014" name="Agronomy (Basel)">
        <title>A Draft Genome Sequence for Ensete ventricosum, the Drought-Tolerant Tree Against Hunger.</title>
        <authorList>
            <person name="Harrison J."/>
            <person name="Moore K.A."/>
            <person name="Paszkiewicz K."/>
            <person name="Jones T."/>
            <person name="Grant M."/>
            <person name="Ambacheew D."/>
            <person name="Muzemil S."/>
            <person name="Studholme D.J."/>
        </authorList>
    </citation>
    <scope>NUCLEOTIDE SEQUENCE [LARGE SCALE GENOMIC DNA]</scope>
</reference>
<dbReference type="AlphaFoldDB" id="A0A426ZNZ5"/>
<sequence length="56" mass="6845">MLAIPNVLAHWKSYEHGFIKKCNGHKLYVKSRAKLIFDRFFVHHLKNLKYWPFPIY</sequence>
<dbReference type="Proteomes" id="UP000287651">
    <property type="component" value="Unassembled WGS sequence"/>
</dbReference>
<comment type="caution">
    <text evidence="1">The sequence shown here is derived from an EMBL/GenBank/DDBJ whole genome shotgun (WGS) entry which is preliminary data.</text>
</comment>
<protein>
    <submittedName>
        <fullName evidence="1">Uncharacterized protein</fullName>
    </submittedName>
</protein>
<evidence type="ECO:0000313" key="1">
    <source>
        <dbReference type="EMBL" id="RRT65719.1"/>
    </source>
</evidence>
<gene>
    <name evidence="1" type="ORF">B296_00000272</name>
</gene>
<name>A0A426ZNZ5_ENSVE</name>
<organism evidence="1 2">
    <name type="scientific">Ensete ventricosum</name>
    <name type="common">Abyssinian banana</name>
    <name type="synonym">Musa ensete</name>
    <dbReference type="NCBI Taxonomy" id="4639"/>
    <lineage>
        <taxon>Eukaryota</taxon>
        <taxon>Viridiplantae</taxon>
        <taxon>Streptophyta</taxon>
        <taxon>Embryophyta</taxon>
        <taxon>Tracheophyta</taxon>
        <taxon>Spermatophyta</taxon>
        <taxon>Magnoliopsida</taxon>
        <taxon>Liliopsida</taxon>
        <taxon>Zingiberales</taxon>
        <taxon>Musaceae</taxon>
        <taxon>Ensete</taxon>
    </lineage>
</organism>
<accession>A0A426ZNZ5</accession>
<evidence type="ECO:0000313" key="2">
    <source>
        <dbReference type="Proteomes" id="UP000287651"/>
    </source>
</evidence>
<dbReference type="EMBL" id="AMZH03005717">
    <property type="protein sequence ID" value="RRT65719.1"/>
    <property type="molecule type" value="Genomic_DNA"/>
</dbReference>
<proteinExistence type="predicted"/>